<sequence length="277" mass="29284">MKSVITLVCFVAAVSASVLPEQRVVGGSPAELGQFPYAVGLITRINILLSNQCAGSLLSTRFVLTSASCVNGIQSAVAVLGGLELNDPVAPGQVRMTVTQFIVHSGYLEGTENFDVALAVLPMPVSFTDNIRPVRLPNRRQVDAPFNGQQGTFMGWGRFGSGNSNSAVLRFGRSQVMTNVACRVNLPTNSILDQHICTEGFNSAAGRGSPCPGDTGAPLTIVDADGVTTQVGVFSFNSVLGCESGRAAVFTRMSAYLSWIAENSDVEIRDGFDKVLF</sequence>
<accession>A0ABM1YF58</accession>
<dbReference type="EnsemblMetazoa" id="AALFPA23_008612.R11660">
    <property type="protein sequence ID" value="AALFPA23_008612.P11660"/>
    <property type="gene ID" value="AALFPA23_008612"/>
</dbReference>
<protein>
    <recommendedName>
        <fullName evidence="3">Peptidase S1 domain-containing protein</fullName>
    </recommendedName>
</protein>
<keyword evidence="2" id="KW-0732">Signal</keyword>
<dbReference type="Pfam" id="PF00089">
    <property type="entry name" value="Trypsin"/>
    <property type="match status" value="1"/>
</dbReference>
<dbReference type="GeneID" id="109432166"/>
<reference evidence="5" key="1">
    <citation type="journal article" date="2015" name="Proc. Natl. Acad. Sci. U.S.A.">
        <title>Genome sequence of the Asian Tiger mosquito, Aedes albopictus, reveals insights into its biology, genetics, and evolution.</title>
        <authorList>
            <person name="Chen X.G."/>
            <person name="Jiang X."/>
            <person name="Gu J."/>
            <person name="Xu M."/>
            <person name="Wu Y."/>
            <person name="Deng Y."/>
            <person name="Zhang C."/>
            <person name="Bonizzoni M."/>
            <person name="Dermauw W."/>
            <person name="Vontas J."/>
            <person name="Armbruster P."/>
            <person name="Huang X."/>
            <person name="Yang Y."/>
            <person name="Zhang H."/>
            <person name="He W."/>
            <person name="Peng H."/>
            <person name="Liu Y."/>
            <person name="Wu K."/>
            <person name="Chen J."/>
            <person name="Lirakis M."/>
            <person name="Topalis P."/>
            <person name="Van Leeuwen T."/>
            <person name="Hall A.B."/>
            <person name="Jiang X."/>
            <person name="Thorpe C."/>
            <person name="Mueller R.L."/>
            <person name="Sun C."/>
            <person name="Waterhouse R.M."/>
            <person name="Yan G."/>
            <person name="Tu Z.J."/>
            <person name="Fang X."/>
            <person name="James A.A."/>
        </authorList>
    </citation>
    <scope>NUCLEOTIDE SEQUENCE [LARGE SCALE GENOMIC DNA]</scope>
    <source>
        <strain evidence="5">Foshan</strain>
    </source>
</reference>
<dbReference type="InterPro" id="IPR043504">
    <property type="entry name" value="Peptidase_S1_PA_chymotrypsin"/>
</dbReference>
<name>A0ABM1YF58_AEDAL</name>
<dbReference type="PANTHER" id="PTHR24258:SF136">
    <property type="entry name" value="GH06673P-RELATED"/>
    <property type="match status" value="1"/>
</dbReference>
<dbReference type="PRINTS" id="PR00722">
    <property type="entry name" value="CHYMOTRYPSIN"/>
</dbReference>
<dbReference type="RefSeq" id="XP_019564034.2">
    <property type="nucleotide sequence ID" value="XM_019708489.3"/>
</dbReference>
<dbReference type="Gene3D" id="2.40.10.10">
    <property type="entry name" value="Trypsin-like serine proteases"/>
    <property type="match status" value="1"/>
</dbReference>
<organism evidence="4 5">
    <name type="scientific">Aedes albopictus</name>
    <name type="common">Asian tiger mosquito</name>
    <name type="synonym">Stegomyia albopicta</name>
    <dbReference type="NCBI Taxonomy" id="7160"/>
    <lineage>
        <taxon>Eukaryota</taxon>
        <taxon>Metazoa</taxon>
        <taxon>Ecdysozoa</taxon>
        <taxon>Arthropoda</taxon>
        <taxon>Hexapoda</taxon>
        <taxon>Insecta</taxon>
        <taxon>Pterygota</taxon>
        <taxon>Neoptera</taxon>
        <taxon>Endopterygota</taxon>
        <taxon>Diptera</taxon>
        <taxon>Nematocera</taxon>
        <taxon>Culicoidea</taxon>
        <taxon>Culicidae</taxon>
        <taxon>Culicinae</taxon>
        <taxon>Aedini</taxon>
        <taxon>Aedes</taxon>
        <taxon>Stegomyia</taxon>
    </lineage>
</organism>
<evidence type="ECO:0000313" key="5">
    <source>
        <dbReference type="Proteomes" id="UP000069940"/>
    </source>
</evidence>
<proteinExistence type="inferred from homology"/>
<keyword evidence="5" id="KW-1185">Reference proteome</keyword>
<comment type="similarity">
    <text evidence="1">Belongs to the peptidase S1 family. CLIP subfamily.</text>
</comment>
<dbReference type="Proteomes" id="UP000069940">
    <property type="component" value="Unassembled WGS sequence"/>
</dbReference>
<dbReference type="PROSITE" id="PS50240">
    <property type="entry name" value="TRYPSIN_DOM"/>
    <property type="match status" value="1"/>
</dbReference>
<evidence type="ECO:0000256" key="2">
    <source>
        <dbReference type="SAM" id="SignalP"/>
    </source>
</evidence>
<dbReference type="SUPFAM" id="SSF50494">
    <property type="entry name" value="Trypsin-like serine proteases"/>
    <property type="match status" value="1"/>
</dbReference>
<evidence type="ECO:0000313" key="4">
    <source>
        <dbReference type="EnsemblMetazoa" id="AALFPA23_008612.P11660"/>
    </source>
</evidence>
<feature type="signal peptide" evidence="2">
    <location>
        <begin position="1"/>
        <end position="16"/>
    </location>
</feature>
<feature type="domain" description="Peptidase S1" evidence="3">
    <location>
        <begin position="24"/>
        <end position="265"/>
    </location>
</feature>
<dbReference type="InterPro" id="IPR009003">
    <property type="entry name" value="Peptidase_S1_PA"/>
</dbReference>
<evidence type="ECO:0000256" key="1">
    <source>
        <dbReference type="ARBA" id="ARBA00024195"/>
    </source>
</evidence>
<dbReference type="InterPro" id="IPR001254">
    <property type="entry name" value="Trypsin_dom"/>
</dbReference>
<reference evidence="4" key="2">
    <citation type="submission" date="2025-05" db="UniProtKB">
        <authorList>
            <consortium name="EnsemblMetazoa"/>
        </authorList>
    </citation>
    <scope>IDENTIFICATION</scope>
    <source>
        <strain evidence="4">Foshan</strain>
    </source>
</reference>
<dbReference type="PANTHER" id="PTHR24258">
    <property type="entry name" value="SERINE PROTEASE-RELATED"/>
    <property type="match status" value="1"/>
</dbReference>
<dbReference type="InterPro" id="IPR001314">
    <property type="entry name" value="Peptidase_S1A"/>
</dbReference>
<feature type="chain" id="PRO_5047317988" description="Peptidase S1 domain-containing protein" evidence="2">
    <location>
        <begin position="17"/>
        <end position="277"/>
    </location>
</feature>
<evidence type="ECO:0000259" key="3">
    <source>
        <dbReference type="PROSITE" id="PS50240"/>
    </source>
</evidence>
<dbReference type="CDD" id="cd00190">
    <property type="entry name" value="Tryp_SPc"/>
    <property type="match status" value="1"/>
</dbReference>
<dbReference type="SMART" id="SM00020">
    <property type="entry name" value="Tryp_SPc"/>
    <property type="match status" value="1"/>
</dbReference>